<dbReference type="PANTHER" id="PTHR11051">
    <property type="entry name" value="GLYCOSYL HYDROLASE-RELATED"/>
    <property type="match status" value="1"/>
</dbReference>
<name>Q8KE52_CHLTE</name>
<evidence type="ECO:0000256" key="1">
    <source>
        <dbReference type="ARBA" id="ARBA00006768"/>
    </source>
</evidence>
<dbReference type="AlphaFoldDB" id="Q8KE52"/>
<dbReference type="Pfam" id="PF03633">
    <property type="entry name" value="Glyco_hydro_65C"/>
    <property type="match status" value="1"/>
</dbReference>
<dbReference type="SUPFAM" id="SSF48208">
    <property type="entry name" value="Six-hairpin glycosidases"/>
    <property type="match status" value="1"/>
</dbReference>
<dbReference type="CAZy" id="GH65">
    <property type="family name" value="Glycoside Hydrolase Family 65"/>
</dbReference>
<evidence type="ECO:0000313" key="10">
    <source>
        <dbReference type="Proteomes" id="UP000001007"/>
    </source>
</evidence>
<evidence type="ECO:0000259" key="8">
    <source>
        <dbReference type="Pfam" id="PF03636"/>
    </source>
</evidence>
<keyword evidence="10" id="KW-1185">Reference proteome</keyword>
<feature type="domain" description="Glycoside hydrolase family 65 central catalytic" evidence="6">
    <location>
        <begin position="333"/>
        <end position="705"/>
    </location>
</feature>
<dbReference type="SUPFAM" id="SSF74650">
    <property type="entry name" value="Galactose mutarotase-like"/>
    <property type="match status" value="1"/>
</dbReference>
<dbReference type="OrthoDB" id="9758855at2"/>
<dbReference type="InterPro" id="IPR037018">
    <property type="entry name" value="GH65_N"/>
</dbReference>
<dbReference type="GO" id="GO:0030246">
    <property type="term" value="F:carbohydrate binding"/>
    <property type="evidence" value="ECO:0007669"/>
    <property type="project" value="InterPro"/>
</dbReference>
<dbReference type="InterPro" id="IPR005194">
    <property type="entry name" value="Glyco_hydro_65_C"/>
</dbReference>
<dbReference type="KEGG" id="cte:CT0838"/>
<dbReference type="EMBL" id="AE006470">
    <property type="protein sequence ID" value="AAM72074.1"/>
    <property type="molecule type" value="Genomic_DNA"/>
</dbReference>
<dbReference type="eggNOG" id="COG1554">
    <property type="taxonomic scope" value="Bacteria"/>
</dbReference>
<dbReference type="InterPro" id="IPR012341">
    <property type="entry name" value="6hp_glycosidase-like_sf"/>
</dbReference>
<dbReference type="InterPro" id="IPR008928">
    <property type="entry name" value="6-hairpin_glycosidase_sf"/>
</dbReference>
<evidence type="ECO:0000256" key="5">
    <source>
        <dbReference type="PIRSR" id="PIRSR036289-51"/>
    </source>
</evidence>
<comment type="similarity">
    <text evidence="1">Belongs to the glycosyl hydrolase 65 family.</text>
</comment>
<feature type="domain" description="Glycoside hydrolase family 65 C-terminal" evidence="7">
    <location>
        <begin position="717"/>
        <end position="775"/>
    </location>
</feature>
<dbReference type="RefSeq" id="WP_010932519.1">
    <property type="nucleotide sequence ID" value="NC_002932.3"/>
</dbReference>
<feature type="domain" description="Glycoside hydrolase family 65 N-terminal" evidence="8">
    <location>
        <begin position="38"/>
        <end position="274"/>
    </location>
</feature>
<evidence type="ECO:0000256" key="4">
    <source>
        <dbReference type="PIRSR" id="PIRSR036289-50"/>
    </source>
</evidence>
<dbReference type="HOGENOM" id="CLU_006285_2_1_10"/>
<proteinExistence type="inferred from homology"/>
<protein>
    <submittedName>
        <fullName evidence="9">Glycosyl hydrolase, family 65</fullName>
    </submittedName>
</protein>
<keyword evidence="2" id="KW-0328">Glycosyltransferase</keyword>
<evidence type="ECO:0000313" key="9">
    <source>
        <dbReference type="EMBL" id="AAM72074.1"/>
    </source>
</evidence>
<dbReference type="PIRSF" id="PIRSF036289">
    <property type="entry name" value="Glycosyl_hydrolase_malt_phosph"/>
    <property type="match status" value="1"/>
</dbReference>
<feature type="binding site" evidence="5">
    <location>
        <begin position="617"/>
        <end position="618"/>
    </location>
    <ligand>
        <name>substrate</name>
    </ligand>
</feature>
<gene>
    <name evidence="9" type="ordered locus">CT0838</name>
</gene>
<organism evidence="9 10">
    <name type="scientific">Chlorobaculum tepidum (strain ATCC 49652 / DSM 12025 / NBRC 103806 / TLS)</name>
    <name type="common">Chlorobium tepidum</name>
    <dbReference type="NCBI Taxonomy" id="194439"/>
    <lineage>
        <taxon>Bacteria</taxon>
        <taxon>Pseudomonadati</taxon>
        <taxon>Chlorobiota</taxon>
        <taxon>Chlorobiia</taxon>
        <taxon>Chlorobiales</taxon>
        <taxon>Chlorobiaceae</taxon>
        <taxon>Chlorobaculum</taxon>
    </lineage>
</organism>
<evidence type="ECO:0000256" key="3">
    <source>
        <dbReference type="ARBA" id="ARBA00022679"/>
    </source>
</evidence>
<evidence type="ECO:0000256" key="2">
    <source>
        <dbReference type="ARBA" id="ARBA00022676"/>
    </source>
</evidence>
<dbReference type="InterPro" id="IPR005195">
    <property type="entry name" value="Glyco_hydro_65_M"/>
</dbReference>
<dbReference type="EnsemblBacteria" id="AAM72074">
    <property type="protein sequence ID" value="AAM72074"/>
    <property type="gene ID" value="CT0838"/>
</dbReference>
<dbReference type="Pfam" id="PF03636">
    <property type="entry name" value="Glyco_hydro_65N"/>
    <property type="match status" value="1"/>
</dbReference>
<keyword evidence="9" id="KW-0378">Hydrolase</keyword>
<dbReference type="GO" id="GO:0016757">
    <property type="term" value="F:glycosyltransferase activity"/>
    <property type="evidence" value="ECO:0007669"/>
    <property type="project" value="UniProtKB-KW"/>
</dbReference>
<evidence type="ECO:0000259" key="6">
    <source>
        <dbReference type="Pfam" id="PF03632"/>
    </source>
</evidence>
<feature type="active site" description="Proton donor" evidence="4">
    <location>
        <position position="504"/>
    </location>
</feature>
<reference evidence="9 10" key="1">
    <citation type="journal article" date="2002" name="Proc. Natl. Acad. Sci. U.S.A.">
        <title>The complete genome sequence of Chlorobium tepidum TLS, a photosynthetic, anaerobic, green-sulfur bacterium.</title>
        <authorList>
            <person name="Eisen J.A."/>
            <person name="Nelson K.E."/>
            <person name="Paulsen I.T."/>
            <person name="Heidelberg J.F."/>
            <person name="Wu M."/>
            <person name="Dodson R.J."/>
            <person name="Deboy R."/>
            <person name="Gwinn M.L."/>
            <person name="Nelson W.C."/>
            <person name="Haft D.H."/>
            <person name="Hickey E.K."/>
            <person name="Peterson J.D."/>
            <person name="Durkin A.S."/>
            <person name="Kolonay J.L."/>
            <person name="Yang F."/>
            <person name="Holt I."/>
            <person name="Umayam L.A."/>
            <person name="Mason T."/>
            <person name="Brenner M."/>
            <person name="Shea T.P."/>
            <person name="Parksey D."/>
            <person name="Nierman W.C."/>
            <person name="Feldblyum T.V."/>
            <person name="Hansen C.L."/>
            <person name="Craven M.B."/>
            <person name="Radune D."/>
            <person name="Vamathevan J."/>
            <person name="Khouri H."/>
            <person name="White O."/>
            <person name="Gruber T.M."/>
            <person name="Ketchum K.A."/>
            <person name="Venter J.C."/>
            <person name="Tettelin H."/>
            <person name="Bryant D.A."/>
            <person name="Fraser C.M."/>
        </authorList>
    </citation>
    <scope>NUCLEOTIDE SEQUENCE [LARGE SCALE GENOMIC DNA]</scope>
    <source>
        <strain evidence="10">ATCC 49652 / DSM 12025 / NBRC 103806 / TLS</strain>
    </source>
</reference>
<dbReference type="GO" id="GO:0004553">
    <property type="term" value="F:hydrolase activity, hydrolyzing O-glycosyl compounds"/>
    <property type="evidence" value="ECO:0007669"/>
    <property type="project" value="TreeGrafter"/>
</dbReference>
<dbReference type="Gene3D" id="2.70.98.40">
    <property type="entry name" value="Glycoside hydrolase, family 65, N-terminal domain"/>
    <property type="match status" value="1"/>
</dbReference>
<keyword evidence="3" id="KW-0808">Transferase</keyword>
<dbReference type="Gene3D" id="1.50.10.10">
    <property type="match status" value="1"/>
</dbReference>
<evidence type="ECO:0000259" key="7">
    <source>
        <dbReference type="Pfam" id="PF03633"/>
    </source>
</evidence>
<dbReference type="PANTHER" id="PTHR11051:SF8">
    <property type="entry name" value="PROTEIN-GLUCOSYLGALACTOSYLHYDROXYLYSINE GLUCOSIDASE"/>
    <property type="match status" value="1"/>
</dbReference>
<dbReference type="Pfam" id="PF03632">
    <property type="entry name" value="Glyco_hydro_65m"/>
    <property type="match status" value="1"/>
</dbReference>
<accession>Q8KE52</accession>
<dbReference type="Gene3D" id="2.60.420.10">
    <property type="entry name" value="Maltose phosphorylase, domain 3"/>
    <property type="match status" value="1"/>
</dbReference>
<dbReference type="InterPro" id="IPR011013">
    <property type="entry name" value="Gal_mutarotase_sf_dom"/>
</dbReference>
<feature type="binding site" evidence="5">
    <location>
        <begin position="366"/>
        <end position="367"/>
    </location>
    <ligand>
        <name>substrate</name>
    </ligand>
</feature>
<sequence>MTGSSLLDDGKPVDELDSLFELSPEEWLLRKKGFRKSPKAIQINETLLTTGNGYLNVRGSLEELPPGHCGGMYLAGVYDKSEADVEELVKCPMWTDVSVWHEGEKFCLSCNRALEHEQVLDMKKGILHRRTTFKNQHGKILTLETSRLVFMHDPHRGYMRVKITPRNFSGQIRVLSGLNGEVYNRGFFPREQYKHLQLERIERGRNFMYLEMKTRERGIRIAVGASWKMMNGQERKRRWEPRIYGEKFTSEITIDASRGHTYAFEKLAVVMTNRDVPTERAHNMMREAICNLRCYVRTGVPVEIGRHLDVWRELWKQADVRIEGDDTAQQALRYNIYQLLINGPSKPGPIGAKFLSSEGYMGHVFWDTEIFILPFYIYNFPSMARNILMYRCNTLPGAMMNASKSGCEGARFAWESATTGEDVTPRFASKLEKTIRLIYTGMEEEHIVSDVIYGVERYFRVTGDESFLLHCGLEMVFLTARYWASRVTKVGEHYEIHKVIGPDEFHEHVNNNAYTNWLVKWHLRLASMLFRHVRKTAPEALQEVAGKIALRDDEPARWLEISRKLKFSQEAETGLVEQFDGYFDLKDRVIERYDRSGNPVLPAGVTYRNIGRTRLIKQADVLLMMLLFPHSFSFEEKKVNYDFYEPRTVHKSSLSHCTYAMMGLAVSERNNAYRYFMKTAQFDLENLHNNTELGIHAASVGGSWQTVIHGFAGLTLKSDRIVINPWLPKKWERLSFRVRWRERDVYLDITHSEVSIRIDAVSDVTLPCTLYGQNYKIRTNKPYTLQYCLSK</sequence>
<dbReference type="InterPro" id="IPR017045">
    <property type="entry name" value="Malt_Pase/Glycosyl_Hdrlase"/>
</dbReference>
<dbReference type="InterPro" id="IPR005196">
    <property type="entry name" value="Glyco_hydro_65_N"/>
</dbReference>
<dbReference type="GO" id="GO:0005975">
    <property type="term" value="P:carbohydrate metabolic process"/>
    <property type="evidence" value="ECO:0007669"/>
    <property type="project" value="InterPro"/>
</dbReference>
<dbReference type="STRING" id="194439.CT0838"/>
<dbReference type="Proteomes" id="UP000001007">
    <property type="component" value="Chromosome"/>
</dbReference>